<name>A0A9X0WN89_9GAMM</name>
<dbReference type="Gene3D" id="1.20.910.10">
    <property type="entry name" value="Heme oxygenase-like"/>
    <property type="match status" value="1"/>
</dbReference>
<accession>A0A9X0WN89</accession>
<protein>
    <recommendedName>
        <fullName evidence="3">DUF3050 domain-containing protein</fullName>
    </recommendedName>
</protein>
<gene>
    <name evidence="1" type="ORF">CKO25_20000</name>
</gene>
<keyword evidence="2" id="KW-1185">Reference proteome</keyword>
<evidence type="ECO:0000313" key="2">
    <source>
        <dbReference type="Proteomes" id="UP001138802"/>
    </source>
</evidence>
<dbReference type="RefSeq" id="WP_200389702.1">
    <property type="nucleotide sequence ID" value="NZ_NRSD01000043.1"/>
</dbReference>
<reference evidence="1 2" key="1">
    <citation type="journal article" date="2020" name="Microorganisms">
        <title>Osmotic Adaptation and Compatible Solute Biosynthesis of Phototrophic Bacteria as Revealed from Genome Analyses.</title>
        <authorList>
            <person name="Imhoff J.F."/>
            <person name="Rahn T."/>
            <person name="Kunzel S."/>
            <person name="Keller A."/>
            <person name="Neulinger S.C."/>
        </authorList>
    </citation>
    <scope>NUCLEOTIDE SEQUENCE [LARGE SCALE GENOMIC DNA]</scope>
    <source>
        <strain evidence="1 2">DSM 21303</strain>
    </source>
</reference>
<comment type="caution">
    <text evidence="1">The sequence shown here is derived from an EMBL/GenBank/DDBJ whole genome shotgun (WGS) entry which is preliminary data.</text>
</comment>
<dbReference type="AlphaFoldDB" id="A0A9X0WN89"/>
<dbReference type="Proteomes" id="UP001138802">
    <property type="component" value="Unassembled WGS sequence"/>
</dbReference>
<evidence type="ECO:0008006" key="3">
    <source>
        <dbReference type="Google" id="ProtNLM"/>
    </source>
</evidence>
<proteinExistence type="predicted"/>
<organism evidence="1 2">
    <name type="scientific">Thiocapsa imhoffii</name>
    <dbReference type="NCBI Taxonomy" id="382777"/>
    <lineage>
        <taxon>Bacteria</taxon>
        <taxon>Pseudomonadati</taxon>
        <taxon>Pseudomonadota</taxon>
        <taxon>Gammaproteobacteria</taxon>
        <taxon>Chromatiales</taxon>
        <taxon>Chromatiaceae</taxon>
        <taxon>Thiocapsa</taxon>
    </lineage>
</organism>
<dbReference type="Pfam" id="PF11251">
    <property type="entry name" value="DUF3050"/>
    <property type="match status" value="1"/>
</dbReference>
<dbReference type="InterPro" id="IPR024423">
    <property type="entry name" value="DUF3050"/>
</dbReference>
<sequence>MFAESLKDLQAELIEHPIYRAVESVDELRRFMRIHVFAVWDFMSLAKSLQNSLTCTQIPWVPPLDEASARLINDIILNEESDVDRAGVAASHLTLYLKAMQEIGAPTDLFDEFLSHVKKGAAVDDALREAGVPAYAQEFVSSNIFLANHGSVEEVASCFLFGREESIPIMFRALLHKWGIAVDEAPGMIYYLERHIELDSKQHGPAATKILEKLIGNDSVRHAKALHSAQEAIRARIRLWDGLLDQFSIGQERINQVSAFAELVHE</sequence>
<dbReference type="EMBL" id="NRSD01000043">
    <property type="protein sequence ID" value="MBK1646867.1"/>
    <property type="molecule type" value="Genomic_DNA"/>
</dbReference>
<evidence type="ECO:0000313" key="1">
    <source>
        <dbReference type="EMBL" id="MBK1646867.1"/>
    </source>
</evidence>
<dbReference type="InterPro" id="IPR016084">
    <property type="entry name" value="Haem_Oase-like_multi-hlx"/>
</dbReference>